<dbReference type="Proteomes" id="UP000799755">
    <property type="component" value="Unassembled WGS sequence"/>
</dbReference>
<sequence length="483" mass="53827">MAQTMHLGYPGVTLTQTEGSNWKPRLKFEDATEKSVWAVRQARPNGRSSISIADSNSFTRPNLSQDPHWVGVSPTVRQLGWCEPQYGQWMVPTFEHQLLPKCETTCNAIVTGQDLGVRDDFGHCGDNLGAAYDTTGLSNATKVVGGSDIDTNAEPLSPGSYFSDLPYCGTSLDHEPPDDQLSSRSRWIDDETNTYGVLDRLGSHSIPASIFGIDPMLSQIDQSVAEVNWKTLQQNASRRLQSQLEPSQLWTTSTALSATPELNTIEWAYQPPQSVVTPSQGSGRWSLPQNSPCSSRVTYAQGYDQCGQSSVPGFNNTFSNSTSLGQNGSIVHSTQPGVHAYNDADVRDDSTRFQSSDHQRRMEDDILLRGKRQGLTYREIKKKIPSNVAESTLRGRYRSLTKARKDRVRRPVWTANDVCLLRRIVSVELENFDAACYRELTRSQKLAKISWKRVAEYISTHGGSYHFGNSTCKKKWSEVDTDD</sequence>
<dbReference type="EMBL" id="MU003521">
    <property type="protein sequence ID" value="KAF2467222.1"/>
    <property type="molecule type" value="Genomic_DNA"/>
</dbReference>
<protein>
    <submittedName>
        <fullName evidence="1">Uncharacterized protein</fullName>
    </submittedName>
</protein>
<organism evidence="1 2">
    <name type="scientific">Lindgomyces ingoldianus</name>
    <dbReference type="NCBI Taxonomy" id="673940"/>
    <lineage>
        <taxon>Eukaryota</taxon>
        <taxon>Fungi</taxon>
        <taxon>Dikarya</taxon>
        <taxon>Ascomycota</taxon>
        <taxon>Pezizomycotina</taxon>
        <taxon>Dothideomycetes</taxon>
        <taxon>Pleosporomycetidae</taxon>
        <taxon>Pleosporales</taxon>
        <taxon>Lindgomycetaceae</taxon>
        <taxon>Lindgomyces</taxon>
    </lineage>
</organism>
<keyword evidence="2" id="KW-1185">Reference proteome</keyword>
<comment type="caution">
    <text evidence="1">The sequence shown here is derived from an EMBL/GenBank/DDBJ whole genome shotgun (WGS) entry which is preliminary data.</text>
</comment>
<evidence type="ECO:0000313" key="1">
    <source>
        <dbReference type="EMBL" id="KAF2467222.1"/>
    </source>
</evidence>
<evidence type="ECO:0000313" key="2">
    <source>
        <dbReference type="Proteomes" id="UP000799755"/>
    </source>
</evidence>
<name>A0ACB6QK36_9PLEO</name>
<proteinExistence type="predicted"/>
<accession>A0ACB6QK36</accession>
<gene>
    <name evidence="1" type="ORF">BDR25DRAFT_316983</name>
</gene>
<reference evidence="1" key="1">
    <citation type="journal article" date="2020" name="Stud. Mycol.">
        <title>101 Dothideomycetes genomes: a test case for predicting lifestyles and emergence of pathogens.</title>
        <authorList>
            <person name="Haridas S."/>
            <person name="Albert R."/>
            <person name="Binder M."/>
            <person name="Bloem J."/>
            <person name="Labutti K."/>
            <person name="Salamov A."/>
            <person name="Andreopoulos B."/>
            <person name="Baker S."/>
            <person name="Barry K."/>
            <person name="Bills G."/>
            <person name="Bluhm B."/>
            <person name="Cannon C."/>
            <person name="Castanera R."/>
            <person name="Culley D."/>
            <person name="Daum C."/>
            <person name="Ezra D."/>
            <person name="Gonzalez J."/>
            <person name="Henrissat B."/>
            <person name="Kuo A."/>
            <person name="Liang C."/>
            <person name="Lipzen A."/>
            <person name="Lutzoni F."/>
            <person name="Magnuson J."/>
            <person name="Mondo S."/>
            <person name="Nolan M."/>
            <person name="Ohm R."/>
            <person name="Pangilinan J."/>
            <person name="Park H.-J."/>
            <person name="Ramirez L."/>
            <person name="Alfaro M."/>
            <person name="Sun H."/>
            <person name="Tritt A."/>
            <person name="Yoshinaga Y."/>
            <person name="Zwiers L.-H."/>
            <person name="Turgeon B."/>
            <person name="Goodwin S."/>
            <person name="Spatafora J."/>
            <person name="Crous P."/>
            <person name="Grigoriev I."/>
        </authorList>
    </citation>
    <scope>NUCLEOTIDE SEQUENCE</scope>
    <source>
        <strain evidence="1">ATCC 200398</strain>
    </source>
</reference>